<dbReference type="RefSeq" id="NP_116535.1">
    <property type="nucleotide sequence ID" value="NC_002796.1"/>
</dbReference>
<accession>Q38335</accession>
<dbReference type="KEGG" id="vg:65974480"/>
<dbReference type="GeneID" id="921254"/>
<reference evidence="2 3" key="3">
    <citation type="submission" date="1999-08" db="EMBL/GenBank/DDBJ databases">
        <title>Analysis of the sequence, cos site and structural proteins of the Lactococcus lactis temperate bacteriophage BK5-T.</title>
        <authorList>
            <person name="Mahanivong C."/>
            <person name="Boyce J.D."/>
            <person name="Davidson B.E."/>
            <person name="Hillier A.J."/>
        </authorList>
    </citation>
    <scope>NUCLEOTIDE SEQUENCE [LARGE SCALE GENOMIC DNA]</scope>
</reference>
<dbReference type="Proteomes" id="UP000001781">
    <property type="component" value="Genome"/>
</dbReference>
<reference evidence="4" key="1">
    <citation type="journal article" date="1990" name="Appl. Environ. Microbiol.">
        <title>Molecular characterization of promoters of the Lactococcus lactis subsp. cremoris temperate bacteriophage BK5-T and identification of a phage gene implicated in the regulation of promoter activity.</title>
        <authorList>
            <person name="Lakshmidevi G."/>
            <person name="Davidson B.E."/>
            <person name="Hillier A.J."/>
        </authorList>
    </citation>
    <scope>NUCLEOTIDE SEQUENCE [LARGE SCALE GENOMIC DNA]</scope>
</reference>
<reference evidence="1 4" key="4">
    <citation type="journal article" date="2001" name="Virology">
        <title>Comparative genomics of lactococcal phages: insight from the complete genome sequence of Lactococcus lactis phage BK5-T.</title>
        <authorList>
            <person name="Desiere F."/>
            <person name="Mahanivong C."/>
            <person name="Hillier A.J."/>
            <person name="Chandry P.S."/>
            <person name="Davidson B.E."/>
            <person name="Brussow H."/>
        </authorList>
    </citation>
    <scope>NUCLEOTIDE SEQUENCE</scope>
</reference>
<evidence type="ECO:0000313" key="3">
    <source>
        <dbReference type="Proteomes" id="UP000001720"/>
    </source>
</evidence>
<evidence type="ECO:0000313" key="2">
    <source>
        <dbReference type="EMBL" id="CAC80184.1"/>
    </source>
</evidence>
<reference evidence="1 4" key="2">
    <citation type="journal article" date="1995" name="Appl. Environ. Microbiol.">
        <title>Sequence analysis of the Lactococcus lactis temperate bacteriophage BK5-T and demonstration that the phage DNA has cohesive ends.</title>
        <authorList>
            <person name="Boyce J.D."/>
            <person name="Davidson B.E."/>
            <person name="Hillier A.J."/>
        </authorList>
    </citation>
    <scope>NUCLEOTIDE SEQUENCE [LARGE SCALE GENOMIC DNA]</scope>
</reference>
<dbReference type="EMBL" id="AF176025">
    <property type="protein sequence ID" value="AAA98595.1"/>
    <property type="molecule type" value="Genomic_DNA"/>
</dbReference>
<keyword evidence="3" id="KW-1185">Reference proteome</keyword>
<dbReference type="EMBL" id="AJ245616">
    <property type="protein sequence ID" value="CAC80184.1"/>
    <property type="molecule type" value="mRNA"/>
</dbReference>
<dbReference type="GeneID" id="65974480"/>
<dbReference type="RefSeq" id="YP_010133263.1">
    <property type="nucleotide sequence ID" value="NC_056724.1"/>
</dbReference>
<proteinExistence type="evidence at transcript level"/>
<dbReference type="PIR" id="T13272">
    <property type="entry name" value="T13272"/>
</dbReference>
<dbReference type="Proteomes" id="UP000001720">
    <property type="component" value="Segment"/>
</dbReference>
<name>Q38335_9CAUD</name>
<evidence type="ECO:0000313" key="1">
    <source>
        <dbReference type="EMBL" id="AAA98595.1"/>
    </source>
</evidence>
<sequence length="88" mass="10335">MDVSILLKDGKPKKTNQDKFDVIKIKDFEKLTYFDGHSTNTLEKELDFQKINFQVLEHVTYYFYGNNDVTAISGKEIRAIRFLEPKSQ</sequence>
<protein>
    <submittedName>
        <fullName evidence="1">Uncharacterized protein</fullName>
    </submittedName>
</protein>
<dbReference type="KEGG" id="vg:921254"/>
<evidence type="ECO:0000313" key="4">
    <source>
        <dbReference type="Proteomes" id="UP000001781"/>
    </source>
</evidence>
<organism evidence="1 4">
    <name type="scientific">Lactococcus phage BK5-T</name>
    <dbReference type="NCBI Taxonomy" id="31754"/>
    <lineage>
        <taxon>Viruses</taxon>
        <taxon>Duplodnaviria</taxon>
        <taxon>Heunggongvirae</taxon>
        <taxon>Uroviricota</taxon>
        <taxon>Caudoviricetes</taxon>
        <taxon>Sandinevirus</taxon>
        <taxon>Sandinevirus BK5T</taxon>
    </lineage>
</organism>